<comment type="caution">
    <text evidence="2">The sequence shown here is derived from an EMBL/GenBank/DDBJ whole genome shotgun (WGS) entry which is preliminary data.</text>
</comment>
<name>A0A158A814_9BURK</name>
<accession>A0A158A814</accession>
<reference evidence="2" key="1">
    <citation type="submission" date="2016-01" db="EMBL/GenBank/DDBJ databases">
        <authorList>
            <person name="Peeters C."/>
        </authorList>
    </citation>
    <scope>NUCLEOTIDE SEQUENCE</scope>
    <source>
        <strain evidence="2">LMG 29320</strain>
    </source>
</reference>
<keyword evidence="3" id="KW-1185">Reference proteome</keyword>
<keyword evidence="1" id="KW-0812">Transmembrane</keyword>
<dbReference type="STRING" id="1777138.AWB77_01488"/>
<dbReference type="Proteomes" id="UP000054903">
    <property type="component" value="Unassembled WGS sequence"/>
</dbReference>
<keyword evidence="1" id="KW-1133">Transmembrane helix</keyword>
<proteinExistence type="predicted"/>
<protein>
    <submittedName>
        <fullName evidence="2">Uncharacterized protein</fullName>
    </submittedName>
</protein>
<feature type="transmembrane region" description="Helical" evidence="1">
    <location>
        <begin position="130"/>
        <end position="155"/>
    </location>
</feature>
<feature type="transmembrane region" description="Helical" evidence="1">
    <location>
        <begin position="80"/>
        <end position="100"/>
    </location>
</feature>
<keyword evidence="1" id="KW-0472">Membrane</keyword>
<evidence type="ECO:0000313" key="2">
    <source>
        <dbReference type="EMBL" id="SAK53974.1"/>
    </source>
</evidence>
<gene>
    <name evidence="2" type="ORF">AWB77_01488</name>
</gene>
<evidence type="ECO:0000313" key="3">
    <source>
        <dbReference type="Proteomes" id="UP000054903"/>
    </source>
</evidence>
<dbReference type="EMBL" id="FCNX02000003">
    <property type="protein sequence ID" value="SAK53974.1"/>
    <property type="molecule type" value="Genomic_DNA"/>
</dbReference>
<sequence>MNSPSATNMFFRNTTDRLVLRLYATGSGLLLVLFAQLCMSNSQSLSGPETAVAGVGVAALAAGLLLRFNAMFRAFWSSSFGKLATVVYSALATVLAIRPAKNIVANALQLPPTDFPVTLGFWTVLCTPEIWLIGAAILVFICYVLFLCAVAIACLSTREPIDSILELIAHAMASRWTRPRRMVAARARFVVFAFLDTSRPPQWPYC</sequence>
<dbReference type="AlphaFoldDB" id="A0A158A814"/>
<feature type="transmembrane region" description="Helical" evidence="1">
    <location>
        <begin position="50"/>
        <end position="68"/>
    </location>
</feature>
<organism evidence="2 3">
    <name type="scientific">Caballeronia fortuita</name>
    <dbReference type="NCBI Taxonomy" id="1777138"/>
    <lineage>
        <taxon>Bacteria</taxon>
        <taxon>Pseudomonadati</taxon>
        <taxon>Pseudomonadota</taxon>
        <taxon>Betaproteobacteria</taxon>
        <taxon>Burkholderiales</taxon>
        <taxon>Burkholderiaceae</taxon>
        <taxon>Caballeronia</taxon>
    </lineage>
</organism>
<evidence type="ECO:0000256" key="1">
    <source>
        <dbReference type="SAM" id="Phobius"/>
    </source>
</evidence>